<evidence type="ECO:0000313" key="6">
    <source>
        <dbReference type="EMBL" id="PSL17974.1"/>
    </source>
</evidence>
<dbReference type="AlphaFoldDB" id="A0A2P8F8D1"/>
<keyword evidence="1 4" id="KW-0560">Oxidoreductase</keyword>
<dbReference type="Proteomes" id="UP000240418">
    <property type="component" value="Unassembled WGS sequence"/>
</dbReference>
<comment type="function">
    <text evidence="4">Has an important function as a repair enzyme for proteins that have been inactivated by oxidation. Catalyzes the reversible oxidation-reduction of methionine sulfoxide in proteins to methionine.</text>
</comment>
<dbReference type="Gene3D" id="3.30.1060.10">
    <property type="entry name" value="Peptide methionine sulphoxide reductase MsrA"/>
    <property type="match status" value="1"/>
</dbReference>
<evidence type="ECO:0000256" key="2">
    <source>
        <dbReference type="ARBA" id="ARBA00047806"/>
    </source>
</evidence>
<evidence type="ECO:0000313" key="7">
    <source>
        <dbReference type="Proteomes" id="UP000240418"/>
    </source>
</evidence>
<dbReference type="GO" id="GO:0033744">
    <property type="term" value="F:L-methionine:thioredoxin-disulfide S-oxidoreductase activity"/>
    <property type="evidence" value="ECO:0007669"/>
    <property type="project" value="RHEA"/>
</dbReference>
<evidence type="ECO:0000259" key="5">
    <source>
        <dbReference type="Pfam" id="PF01625"/>
    </source>
</evidence>
<dbReference type="RefSeq" id="WP_106609587.1">
    <property type="nucleotide sequence ID" value="NZ_PYGJ01000013.1"/>
</dbReference>
<dbReference type="NCBIfam" id="TIGR00401">
    <property type="entry name" value="msrA"/>
    <property type="match status" value="1"/>
</dbReference>
<dbReference type="EMBL" id="PYGJ01000013">
    <property type="protein sequence ID" value="PSL17974.1"/>
    <property type="molecule type" value="Genomic_DNA"/>
</dbReference>
<feature type="domain" description="Peptide methionine sulphoxide reductase MsrA" evidence="5">
    <location>
        <begin position="35"/>
        <end position="177"/>
    </location>
</feature>
<dbReference type="InterPro" id="IPR002569">
    <property type="entry name" value="Met_Sox_Rdtase_MsrA_dom"/>
</dbReference>
<name>A0A2P8F8D1_9RHOB</name>
<sequence length="220" mass="24045">MSMIQNLKSVVLFSLILVGAAVQGHDARAAESESLIVAGGCFWCVESDFESVAGVSEAVSGYTGGTTKNPTYKDVTQGGSGHYEAVKITYNPNKVSRDQLLHMFFRSVDPTDAGGQFCDRGDSYRTAIFYSDPAQKQSAENAKREAQVALGTKVVTPILPAATFYDAEAYHQDYYKGSKLVLTRFGPKKQSSAYKRYRKACGRDQRVEELWGNAAPFVGH</sequence>
<gene>
    <name evidence="4" type="primary">msrA</name>
    <name evidence="6" type="ORF">CLV88_11345</name>
</gene>
<evidence type="ECO:0000256" key="1">
    <source>
        <dbReference type="ARBA" id="ARBA00023002"/>
    </source>
</evidence>
<proteinExistence type="inferred from homology"/>
<evidence type="ECO:0000256" key="3">
    <source>
        <dbReference type="ARBA" id="ARBA00048782"/>
    </source>
</evidence>
<dbReference type="PANTHER" id="PTHR43774:SF1">
    <property type="entry name" value="PEPTIDE METHIONINE SULFOXIDE REDUCTASE MSRA 2"/>
    <property type="match status" value="1"/>
</dbReference>
<dbReference type="SUPFAM" id="SSF55068">
    <property type="entry name" value="Peptide methionine sulfoxide reductase"/>
    <property type="match status" value="1"/>
</dbReference>
<dbReference type="InterPro" id="IPR036509">
    <property type="entry name" value="Met_Sox_Rdtase_MsrA_sf"/>
</dbReference>
<organism evidence="6 7">
    <name type="scientific">Shimia abyssi</name>
    <dbReference type="NCBI Taxonomy" id="1662395"/>
    <lineage>
        <taxon>Bacteria</taxon>
        <taxon>Pseudomonadati</taxon>
        <taxon>Pseudomonadota</taxon>
        <taxon>Alphaproteobacteria</taxon>
        <taxon>Rhodobacterales</taxon>
        <taxon>Roseobacteraceae</taxon>
    </lineage>
</organism>
<reference evidence="6 7" key="1">
    <citation type="submission" date="2018-03" db="EMBL/GenBank/DDBJ databases">
        <title>Genomic Encyclopedia of Archaeal and Bacterial Type Strains, Phase II (KMG-II): from individual species to whole genera.</title>
        <authorList>
            <person name="Goeker M."/>
        </authorList>
    </citation>
    <scope>NUCLEOTIDE SEQUENCE [LARGE SCALE GENOMIC DNA]</scope>
    <source>
        <strain evidence="6 7">DSM 100673</strain>
    </source>
</reference>
<feature type="active site" evidence="4">
    <location>
        <position position="41"/>
    </location>
</feature>
<comment type="caution">
    <text evidence="6">The sequence shown here is derived from an EMBL/GenBank/DDBJ whole genome shotgun (WGS) entry which is preliminary data.</text>
</comment>
<comment type="similarity">
    <text evidence="4">Belongs to the MsrA Met sulfoxide reductase family.</text>
</comment>
<dbReference type="Pfam" id="PF01625">
    <property type="entry name" value="PMSR"/>
    <property type="match status" value="1"/>
</dbReference>
<dbReference type="HAMAP" id="MF_01401">
    <property type="entry name" value="MsrA"/>
    <property type="match status" value="1"/>
</dbReference>
<dbReference type="GO" id="GO:0008113">
    <property type="term" value="F:peptide-methionine (S)-S-oxide reductase activity"/>
    <property type="evidence" value="ECO:0007669"/>
    <property type="project" value="UniProtKB-UniRule"/>
</dbReference>
<accession>A0A2P8F8D1</accession>
<evidence type="ECO:0000256" key="4">
    <source>
        <dbReference type="HAMAP-Rule" id="MF_01401"/>
    </source>
</evidence>
<comment type="catalytic activity">
    <reaction evidence="2 4">
        <text>L-methionyl-[protein] + [thioredoxin]-disulfide + H2O = L-methionyl-(S)-S-oxide-[protein] + [thioredoxin]-dithiol</text>
        <dbReference type="Rhea" id="RHEA:14217"/>
        <dbReference type="Rhea" id="RHEA-COMP:10698"/>
        <dbReference type="Rhea" id="RHEA-COMP:10700"/>
        <dbReference type="Rhea" id="RHEA-COMP:12313"/>
        <dbReference type="Rhea" id="RHEA-COMP:12315"/>
        <dbReference type="ChEBI" id="CHEBI:15377"/>
        <dbReference type="ChEBI" id="CHEBI:16044"/>
        <dbReference type="ChEBI" id="CHEBI:29950"/>
        <dbReference type="ChEBI" id="CHEBI:44120"/>
        <dbReference type="ChEBI" id="CHEBI:50058"/>
        <dbReference type="EC" id="1.8.4.11"/>
    </reaction>
</comment>
<dbReference type="OrthoDB" id="4174719at2"/>
<protein>
    <recommendedName>
        <fullName evidence="4">Peptide methionine sulfoxide reductase MsrA</fullName>
        <shortName evidence="4">Protein-methionine-S-oxide reductase</shortName>
        <ecNumber evidence="4">1.8.4.11</ecNumber>
    </recommendedName>
    <alternativeName>
        <fullName evidence="4">Peptide-methionine (S)-S-oxide reductase</fullName>
        <shortName evidence="4">Peptide Met(O) reductase</shortName>
    </alternativeName>
</protein>
<dbReference type="PANTHER" id="PTHR43774">
    <property type="entry name" value="PEPTIDE METHIONINE SULFOXIDE REDUCTASE"/>
    <property type="match status" value="1"/>
</dbReference>
<dbReference type="EC" id="1.8.4.11" evidence="4"/>
<comment type="catalytic activity">
    <reaction evidence="3 4">
        <text>[thioredoxin]-disulfide + L-methionine + H2O = L-methionine (S)-S-oxide + [thioredoxin]-dithiol</text>
        <dbReference type="Rhea" id="RHEA:19993"/>
        <dbReference type="Rhea" id="RHEA-COMP:10698"/>
        <dbReference type="Rhea" id="RHEA-COMP:10700"/>
        <dbReference type="ChEBI" id="CHEBI:15377"/>
        <dbReference type="ChEBI" id="CHEBI:29950"/>
        <dbReference type="ChEBI" id="CHEBI:50058"/>
        <dbReference type="ChEBI" id="CHEBI:57844"/>
        <dbReference type="ChEBI" id="CHEBI:58772"/>
        <dbReference type="EC" id="1.8.4.11"/>
    </reaction>
</comment>
<keyword evidence="7" id="KW-1185">Reference proteome</keyword>